<comment type="subcellular location">
    <subcellularLocation>
        <location evidence="1">Nucleus</location>
    </subcellularLocation>
</comment>
<dbReference type="AlphaFoldDB" id="A0A8X6SL23"/>
<organism evidence="2 3">
    <name type="scientific">Trichonephila clavipes</name>
    <name type="common">Golden silk orbweaver</name>
    <name type="synonym">Nephila clavipes</name>
    <dbReference type="NCBI Taxonomy" id="2585209"/>
    <lineage>
        <taxon>Eukaryota</taxon>
        <taxon>Metazoa</taxon>
        <taxon>Ecdysozoa</taxon>
        <taxon>Arthropoda</taxon>
        <taxon>Chelicerata</taxon>
        <taxon>Arachnida</taxon>
        <taxon>Araneae</taxon>
        <taxon>Araneomorphae</taxon>
        <taxon>Entelegynae</taxon>
        <taxon>Araneoidea</taxon>
        <taxon>Nephilidae</taxon>
        <taxon>Trichonephila</taxon>
    </lineage>
</organism>
<name>A0A8X6SL23_TRICX</name>
<dbReference type="InterPro" id="IPR009057">
    <property type="entry name" value="Homeodomain-like_sf"/>
</dbReference>
<dbReference type="Gene3D" id="1.10.10.10">
    <property type="entry name" value="Winged helix-like DNA-binding domain superfamily/Winged helix DNA-binding domain"/>
    <property type="match status" value="1"/>
</dbReference>
<comment type="caution">
    <text evidence="2">The sequence shown here is derived from an EMBL/GenBank/DDBJ whole genome shotgun (WGS) entry which is preliminary data.</text>
</comment>
<keyword evidence="3" id="KW-1185">Reference proteome</keyword>
<dbReference type="GO" id="GO:0005634">
    <property type="term" value="C:nucleus"/>
    <property type="evidence" value="ECO:0007669"/>
    <property type="project" value="UniProtKB-SubCell"/>
</dbReference>
<gene>
    <name evidence="2" type="primary">X975_07335</name>
    <name evidence="2" type="ORF">TNCV_3613351</name>
</gene>
<sequence length="73" mass="8841">MTQRTHMDDFLRGRIINRLECRRAQTEVSKELGIAQSVVSRFWQRFQDDGNVSRRYSSSFPRVTMPNEDRYWQ</sequence>
<accession>A0A8X6SL23</accession>
<dbReference type="EMBL" id="BMAU01021327">
    <property type="protein sequence ID" value="GFY14146.1"/>
    <property type="molecule type" value="Genomic_DNA"/>
</dbReference>
<dbReference type="Proteomes" id="UP000887159">
    <property type="component" value="Unassembled WGS sequence"/>
</dbReference>
<evidence type="ECO:0000256" key="1">
    <source>
        <dbReference type="ARBA" id="ARBA00004123"/>
    </source>
</evidence>
<dbReference type="SUPFAM" id="SSF46689">
    <property type="entry name" value="Homeodomain-like"/>
    <property type="match status" value="1"/>
</dbReference>
<protein>
    <submittedName>
        <fullName evidence="2">Transposable element Tcb1 transposase</fullName>
    </submittedName>
</protein>
<proteinExistence type="predicted"/>
<evidence type="ECO:0000313" key="3">
    <source>
        <dbReference type="Proteomes" id="UP000887159"/>
    </source>
</evidence>
<dbReference type="InterPro" id="IPR036388">
    <property type="entry name" value="WH-like_DNA-bd_sf"/>
</dbReference>
<reference evidence="2" key="1">
    <citation type="submission" date="2020-08" db="EMBL/GenBank/DDBJ databases">
        <title>Multicomponent nature underlies the extraordinary mechanical properties of spider dragline silk.</title>
        <authorList>
            <person name="Kono N."/>
            <person name="Nakamura H."/>
            <person name="Mori M."/>
            <person name="Yoshida Y."/>
            <person name="Ohtoshi R."/>
            <person name="Malay A.D."/>
            <person name="Moran D.A.P."/>
            <person name="Tomita M."/>
            <person name="Numata K."/>
            <person name="Arakawa K."/>
        </authorList>
    </citation>
    <scope>NUCLEOTIDE SEQUENCE</scope>
</reference>
<evidence type="ECO:0000313" key="2">
    <source>
        <dbReference type="EMBL" id="GFY14146.1"/>
    </source>
</evidence>